<feature type="compositionally biased region" description="Basic and acidic residues" evidence="1">
    <location>
        <begin position="230"/>
        <end position="258"/>
    </location>
</feature>
<dbReference type="EMBL" id="MLJW01002208">
    <property type="protein sequence ID" value="OIQ75307.1"/>
    <property type="molecule type" value="Genomic_DNA"/>
</dbReference>
<sequence length="484" mass="52311">MHVALARLRGERVELLLHAEHVERRDTQDLGLTALEQRRPVHPGQHLDLGGQRADVPQPAPVDAEAIREDALTDQLLGHRADRGRQLLLAPLELRGQRSDDVGLDLVEAVLTVVLVRDRQRLAERTGRGGVDGVVGVGLVVREHRELGGRLRGTGGEIGLRLAQHPDERLGGLEALRDDLLGGCLSTLVLDEVPGTLGCLGLDHRDRDVVTDDPARDDHVEGGAGALGVARERDPLTVDQRDAHPADRAREREPGELRRDRCGVDRQHVVRVVRVDGQDCDDDLDLVAEALDEQRAQRAVDETAREDRFGGRATFAAEERAGDLAGRVAPLLDVDRQGEEVELLLRVLAGRGRGEQRGLAVKVRNGGAGGLARDPAGLEPDGAGAEAPVVDDGFGELDLGTLHGCPPLGDGAAHLDGLRSRCPERRSGHHYRGPDERDGAGDVTVVQPGPRRRRAQRGTSPDPSGSGLVSDSYRRRPSRSIRLR</sequence>
<name>A0A1J5QCU1_9ZZZZ</name>
<feature type="compositionally biased region" description="Basic and acidic residues" evidence="1">
    <location>
        <begin position="420"/>
        <end position="440"/>
    </location>
</feature>
<protein>
    <submittedName>
        <fullName evidence="2">Uncharacterized protein</fullName>
    </submittedName>
</protein>
<proteinExistence type="predicted"/>
<dbReference type="AlphaFoldDB" id="A0A1J5QCU1"/>
<comment type="caution">
    <text evidence="2">The sequence shown here is derived from an EMBL/GenBank/DDBJ whole genome shotgun (WGS) entry which is preliminary data.</text>
</comment>
<feature type="region of interest" description="Disordered" evidence="1">
    <location>
        <begin position="212"/>
        <end position="258"/>
    </location>
</feature>
<evidence type="ECO:0000256" key="1">
    <source>
        <dbReference type="SAM" id="MobiDB-lite"/>
    </source>
</evidence>
<feature type="region of interest" description="Disordered" evidence="1">
    <location>
        <begin position="420"/>
        <end position="484"/>
    </location>
</feature>
<feature type="region of interest" description="Disordered" evidence="1">
    <location>
        <begin position="366"/>
        <end position="388"/>
    </location>
</feature>
<reference evidence="2" key="1">
    <citation type="submission" date="2016-10" db="EMBL/GenBank/DDBJ databases">
        <title>Sequence of Gallionella enrichment culture.</title>
        <authorList>
            <person name="Poehlein A."/>
            <person name="Muehling M."/>
            <person name="Daniel R."/>
        </authorList>
    </citation>
    <scope>NUCLEOTIDE SEQUENCE</scope>
</reference>
<gene>
    <name evidence="2" type="ORF">GALL_430280</name>
</gene>
<accession>A0A1J5QCU1</accession>
<evidence type="ECO:0000313" key="2">
    <source>
        <dbReference type="EMBL" id="OIQ75307.1"/>
    </source>
</evidence>
<feature type="compositionally biased region" description="Basic and acidic residues" evidence="1">
    <location>
        <begin position="212"/>
        <end position="221"/>
    </location>
</feature>
<organism evidence="2">
    <name type="scientific">mine drainage metagenome</name>
    <dbReference type="NCBI Taxonomy" id="410659"/>
    <lineage>
        <taxon>unclassified sequences</taxon>
        <taxon>metagenomes</taxon>
        <taxon>ecological metagenomes</taxon>
    </lineage>
</organism>
<feature type="compositionally biased region" description="Polar residues" evidence="1">
    <location>
        <begin position="459"/>
        <end position="469"/>
    </location>
</feature>
<feature type="compositionally biased region" description="Basic residues" evidence="1">
    <location>
        <begin position="475"/>
        <end position="484"/>
    </location>
</feature>